<keyword evidence="6" id="KW-1185">Reference proteome</keyword>
<keyword evidence="2" id="KW-0597">Phosphoprotein</keyword>
<dbReference type="InterPro" id="IPR006709">
    <property type="entry name" value="SSU_processome_Utp14"/>
</dbReference>
<feature type="compositionally biased region" description="Low complexity" evidence="4">
    <location>
        <begin position="1"/>
        <end position="14"/>
    </location>
</feature>
<feature type="compositionally biased region" description="Basic and acidic residues" evidence="4">
    <location>
        <begin position="315"/>
        <end position="334"/>
    </location>
</feature>
<dbReference type="GO" id="GO:0006364">
    <property type="term" value="P:rRNA processing"/>
    <property type="evidence" value="ECO:0007669"/>
    <property type="project" value="InterPro"/>
</dbReference>
<dbReference type="Pfam" id="PF04615">
    <property type="entry name" value="Utp14"/>
    <property type="match status" value="1"/>
</dbReference>
<dbReference type="Proteomes" id="UP001296104">
    <property type="component" value="Unassembled WGS sequence"/>
</dbReference>
<dbReference type="GO" id="GO:0032040">
    <property type="term" value="C:small-subunit processome"/>
    <property type="evidence" value="ECO:0007669"/>
    <property type="project" value="InterPro"/>
</dbReference>
<feature type="compositionally biased region" description="Basic and acidic residues" evidence="4">
    <location>
        <begin position="248"/>
        <end position="261"/>
    </location>
</feature>
<feature type="compositionally biased region" description="Basic and acidic residues" evidence="4">
    <location>
        <begin position="465"/>
        <end position="478"/>
    </location>
</feature>
<feature type="compositionally biased region" description="Acidic residues" evidence="4">
    <location>
        <begin position="215"/>
        <end position="247"/>
    </location>
</feature>
<protein>
    <submittedName>
        <fullName evidence="5">U3 small nucleolar RNA-associated 14</fullName>
    </submittedName>
</protein>
<feature type="compositionally biased region" description="Basic and acidic residues" evidence="4">
    <location>
        <begin position="37"/>
        <end position="49"/>
    </location>
</feature>
<sequence length="971" mass="109464">MPARVARSSTSAAVPKNARNKNKKRSLDAYSQAQKLIPEKGPARHRLGEDIDDEPRQKRRRRDSEEDDEDEEEEEPQRKRPNKRSFANDQDDEDVEYGSDPDGNQLTLGGIAEDDDDSDLDSDEAFGESDEERFEGFTFRGSKSSKGKTKVKKPVASSSKRRSNDINLNEKDESEDDDGDSQDDEGLGFGDDAVDLAAMLDDDHDEILGGKDTPGEDMGEQSEGESEEDDESESEEEDDEDEGDEEEMKERSARIMDRLEALDAPARQAPAPQASEAVTVDDFMADTELAPEKTSSKSKKKAAKPTAIAAPLPKRQQDRLDREVATEKAKQQLDRWRDTVIRNRRAEFLNFPLQNPADQNGSLGKEKFVPSTQEKPQNELEESIQRIMEESGLVAKQGETAKAGNTEAALLIKSEELAEKKLPVEEVMRRRAELRKVRELLFREELKAKRIAKIKSKSYRRVHRKERERQAAQEREALEGMGIDPMDEDEKERTDRKRAEARMGTKHKDSKWAKSIKQTNRTAWDDDARDGVVEQARRNEELRKRIAGRDVSDGSDVSSDEETSDNQTLMKKLHDLEGANASEPKGLAGLKFMRAADERRRKQNDEDVERIRKELAIADGDEEESEDEEEGLGRAIFGPQKKEEPRVEEARLEFEAPESDDEEEGVRHTDENEKKTASSSVKAAPKVNARTTRTADDPPSKSGLKKAEHNDERPEKRWLEDPVQKQGSDWLKAPKKSRKSAPVDVEIDTLQASRPANAEAPAKHANAVKAEKARQASERTAENTNGWTTVTYNHGSDAEGSDEETADPVLNAKQQKQSLLKRAFAGDDVQTAFDAEKEELAVSEDEKEVSHYLPGWGAWAGSGLTKKQKAHNERRKHNPLFKAKTNGVKQADRKDAKLKNVVISEKDDRKGKKYLASVLPHEFENQEQYERSKRLPMGPEWTTKEVHQRMTRPRVVVKPGVNMTALEKPVA</sequence>
<evidence type="ECO:0000256" key="2">
    <source>
        <dbReference type="ARBA" id="ARBA00022553"/>
    </source>
</evidence>
<feature type="compositionally biased region" description="Acidic residues" evidence="4">
    <location>
        <begin position="112"/>
        <end position="133"/>
    </location>
</feature>
<evidence type="ECO:0000313" key="6">
    <source>
        <dbReference type="Proteomes" id="UP001296104"/>
    </source>
</evidence>
<feature type="compositionally biased region" description="Acidic residues" evidence="4">
    <location>
        <begin position="655"/>
        <end position="664"/>
    </location>
</feature>
<feature type="compositionally biased region" description="Acidic residues" evidence="4">
    <location>
        <begin position="89"/>
        <end position="99"/>
    </location>
</feature>
<evidence type="ECO:0000313" key="5">
    <source>
        <dbReference type="EMBL" id="CAK4032941.1"/>
    </source>
</evidence>
<dbReference type="AlphaFoldDB" id="A0AAI8Z5N8"/>
<feature type="compositionally biased region" description="Basic and acidic residues" evidence="4">
    <location>
        <begin position="640"/>
        <end position="654"/>
    </location>
</feature>
<accession>A0AAI8Z5N8</accession>
<feature type="region of interest" description="Disordered" evidence="4">
    <location>
        <begin position="458"/>
        <end position="806"/>
    </location>
</feature>
<feature type="compositionally biased region" description="Basic and acidic residues" evidence="4">
    <location>
        <begin position="162"/>
        <end position="171"/>
    </location>
</feature>
<feature type="region of interest" description="Disordered" evidence="4">
    <location>
        <begin position="1"/>
        <end position="334"/>
    </location>
</feature>
<evidence type="ECO:0000256" key="3">
    <source>
        <dbReference type="ARBA" id="ARBA00023242"/>
    </source>
</evidence>
<proteinExistence type="predicted"/>
<feature type="compositionally biased region" description="Acidic residues" evidence="4">
    <location>
        <begin position="172"/>
        <end position="186"/>
    </location>
</feature>
<feature type="compositionally biased region" description="Low complexity" evidence="4">
    <location>
        <begin position="755"/>
        <end position="768"/>
    </location>
</feature>
<feature type="compositionally biased region" description="Basic and acidic residues" evidence="4">
    <location>
        <begin position="769"/>
        <end position="781"/>
    </location>
</feature>
<reference evidence="5" key="1">
    <citation type="submission" date="2023-11" db="EMBL/GenBank/DDBJ databases">
        <authorList>
            <person name="Alioto T."/>
            <person name="Alioto T."/>
            <person name="Gomez Garrido J."/>
        </authorList>
    </citation>
    <scope>NUCLEOTIDE SEQUENCE</scope>
</reference>
<feature type="compositionally biased region" description="Acidic residues" evidence="4">
    <location>
        <begin position="619"/>
        <end position="630"/>
    </location>
</feature>
<name>A0AAI8Z5N8_9PEZI</name>
<feature type="compositionally biased region" description="Basic residues" evidence="4">
    <location>
        <begin position="866"/>
        <end position="879"/>
    </location>
</feature>
<comment type="caution">
    <text evidence="5">The sequence shown here is derived from an EMBL/GenBank/DDBJ whole genome shotgun (WGS) entry which is preliminary data.</text>
</comment>
<feature type="compositionally biased region" description="Basic and acidic residues" evidence="4">
    <location>
        <begin position="523"/>
        <end position="552"/>
    </location>
</feature>
<feature type="compositionally biased region" description="Basic and acidic residues" evidence="4">
    <location>
        <begin position="491"/>
        <end position="512"/>
    </location>
</feature>
<feature type="region of interest" description="Disordered" evidence="4">
    <location>
        <begin position="860"/>
        <end position="894"/>
    </location>
</feature>
<evidence type="ECO:0000256" key="1">
    <source>
        <dbReference type="ARBA" id="ARBA00004604"/>
    </source>
</evidence>
<comment type="subcellular location">
    <subcellularLocation>
        <location evidence="1">Nucleus</location>
        <location evidence="1">Nucleolus</location>
    </subcellularLocation>
</comment>
<feature type="compositionally biased region" description="Basic and acidic residues" evidence="4">
    <location>
        <begin position="693"/>
        <end position="723"/>
    </location>
</feature>
<keyword evidence="3" id="KW-0539">Nucleus</keyword>
<evidence type="ECO:0000256" key="4">
    <source>
        <dbReference type="SAM" id="MobiDB-lite"/>
    </source>
</evidence>
<feature type="region of interest" description="Disordered" evidence="4">
    <location>
        <begin position="925"/>
        <end position="954"/>
    </location>
</feature>
<feature type="compositionally biased region" description="Low complexity" evidence="4">
    <location>
        <begin position="264"/>
        <end position="274"/>
    </location>
</feature>
<dbReference type="PANTHER" id="PTHR14150">
    <property type="entry name" value="U3 SMALL NUCLEOLAR RNA-ASSOCIATED PROTEIN 14"/>
    <property type="match status" value="1"/>
</dbReference>
<feature type="region of interest" description="Disordered" evidence="4">
    <location>
        <begin position="352"/>
        <end position="381"/>
    </location>
</feature>
<gene>
    <name evidence="5" type="ORF">LECACI_7A008099</name>
</gene>
<organism evidence="5 6">
    <name type="scientific">Lecanosticta acicola</name>
    <dbReference type="NCBI Taxonomy" id="111012"/>
    <lineage>
        <taxon>Eukaryota</taxon>
        <taxon>Fungi</taxon>
        <taxon>Dikarya</taxon>
        <taxon>Ascomycota</taxon>
        <taxon>Pezizomycotina</taxon>
        <taxon>Dothideomycetes</taxon>
        <taxon>Dothideomycetidae</taxon>
        <taxon>Mycosphaerellales</taxon>
        <taxon>Mycosphaerellaceae</taxon>
        <taxon>Lecanosticta</taxon>
    </lineage>
</organism>
<feature type="compositionally biased region" description="Basic and acidic residues" evidence="4">
    <location>
        <begin position="665"/>
        <end position="676"/>
    </location>
</feature>
<feature type="compositionally biased region" description="Polar residues" evidence="4">
    <location>
        <begin position="782"/>
        <end position="794"/>
    </location>
</feature>
<feature type="compositionally biased region" description="Polar residues" evidence="4">
    <location>
        <begin position="352"/>
        <end position="362"/>
    </location>
</feature>
<feature type="compositionally biased region" description="Basic and acidic residues" evidence="4">
    <location>
        <begin position="594"/>
        <end position="616"/>
    </location>
</feature>
<feature type="compositionally biased region" description="Acidic residues" evidence="4">
    <location>
        <begin position="65"/>
        <end position="75"/>
    </location>
</feature>
<dbReference type="PANTHER" id="PTHR14150:SF12">
    <property type="entry name" value="U3 SMALL NUCLEOLAR RNA-ASSOCIATED PROTEIN 14 HOMOLOG A"/>
    <property type="match status" value="1"/>
</dbReference>
<dbReference type="EMBL" id="CAVMBE010000074">
    <property type="protein sequence ID" value="CAK4032941.1"/>
    <property type="molecule type" value="Genomic_DNA"/>
</dbReference>
<feature type="compositionally biased region" description="Basic residues" evidence="4">
    <location>
        <begin position="143"/>
        <end position="153"/>
    </location>
</feature>